<evidence type="ECO:0000259" key="8">
    <source>
        <dbReference type="Pfam" id="PF01794"/>
    </source>
</evidence>
<evidence type="ECO:0000256" key="7">
    <source>
        <dbReference type="HAMAP-Rule" id="MF_01207"/>
    </source>
</evidence>
<organism evidence="9">
    <name type="scientific">Caldilineaceae bacterium SB0664_bin_27</name>
    <dbReference type="NCBI Taxonomy" id="2605260"/>
    <lineage>
        <taxon>Bacteria</taxon>
        <taxon>Bacillati</taxon>
        <taxon>Chloroflexota</taxon>
        <taxon>Caldilineae</taxon>
        <taxon>Caldilineales</taxon>
        <taxon>Caldilineaceae</taxon>
    </lineage>
</organism>
<keyword evidence="6 7" id="KW-0472">Membrane</keyword>
<evidence type="ECO:0000313" key="9">
    <source>
        <dbReference type="EMBL" id="MXY95943.1"/>
    </source>
</evidence>
<evidence type="ECO:0000256" key="3">
    <source>
        <dbReference type="ARBA" id="ARBA00022692"/>
    </source>
</evidence>
<keyword evidence="7" id="KW-0349">Heme</keyword>
<feature type="transmembrane region" description="Helical" evidence="7">
    <location>
        <begin position="117"/>
        <end position="133"/>
    </location>
</feature>
<dbReference type="GO" id="GO:0005886">
    <property type="term" value="C:plasma membrane"/>
    <property type="evidence" value="ECO:0007669"/>
    <property type="project" value="UniProtKB-SubCell"/>
</dbReference>
<evidence type="ECO:0000256" key="2">
    <source>
        <dbReference type="ARBA" id="ARBA00022448"/>
    </source>
</evidence>
<keyword evidence="7" id="KW-0479">Metal-binding</keyword>
<name>A0A6B0YZ50_9CHLR</name>
<keyword evidence="7" id="KW-0288">FMN</keyword>
<evidence type="ECO:0000256" key="5">
    <source>
        <dbReference type="ARBA" id="ARBA00023004"/>
    </source>
</evidence>
<feature type="transmembrane region" description="Helical" evidence="7">
    <location>
        <begin position="12"/>
        <end position="29"/>
    </location>
</feature>
<comment type="similarity">
    <text evidence="7">Belongs to the MsrQ family.</text>
</comment>
<dbReference type="GO" id="GO:0010181">
    <property type="term" value="F:FMN binding"/>
    <property type="evidence" value="ECO:0007669"/>
    <property type="project" value="UniProtKB-UniRule"/>
</dbReference>
<feature type="transmembrane region" description="Helical" evidence="7">
    <location>
        <begin position="177"/>
        <end position="194"/>
    </location>
</feature>
<dbReference type="GO" id="GO:0046872">
    <property type="term" value="F:metal ion binding"/>
    <property type="evidence" value="ECO:0007669"/>
    <property type="project" value="UniProtKB-KW"/>
</dbReference>
<comment type="subunit">
    <text evidence="7">Heterodimer of a catalytic subunit (MsrP) and a heme-binding subunit (MsrQ).</text>
</comment>
<dbReference type="GO" id="GO:0016679">
    <property type="term" value="F:oxidoreductase activity, acting on diphenols and related substances as donors"/>
    <property type="evidence" value="ECO:0007669"/>
    <property type="project" value="TreeGrafter"/>
</dbReference>
<dbReference type="InterPro" id="IPR022837">
    <property type="entry name" value="MsrQ-like"/>
</dbReference>
<reference evidence="9" key="1">
    <citation type="submission" date="2019-09" db="EMBL/GenBank/DDBJ databases">
        <title>Characterisation of the sponge microbiome using genome-centric metagenomics.</title>
        <authorList>
            <person name="Engelberts J.P."/>
            <person name="Robbins S.J."/>
            <person name="De Goeij J.M."/>
            <person name="Aranda M."/>
            <person name="Bell S.C."/>
            <person name="Webster N.S."/>
        </authorList>
    </citation>
    <scope>NUCLEOTIDE SEQUENCE</scope>
    <source>
        <strain evidence="9">SB0664_bin_27</strain>
    </source>
</reference>
<sequence>MNLDKLLTKGQILWLTHIGALIPLAWLLYQDYTNGLSVNPIQDWTLRTGKPALVLLVLSLACTPLNVILGWRNIIPARKWLGLYAFGYAAVHFYIFIGEDYGFQWIYIWQDVGTKLYIIVGFCALLILLPLALTSSKGWMRRLGKLWKKLHQWVYVAGVLAVFHYIWVVKADYREPVAWGVLLGIFLIVRIPVVRKRIARWRSKLRGPTSPRARRSPA</sequence>
<evidence type="ECO:0000256" key="1">
    <source>
        <dbReference type="ARBA" id="ARBA00004141"/>
    </source>
</evidence>
<dbReference type="HAMAP" id="MF_01207">
    <property type="entry name" value="MsrQ"/>
    <property type="match status" value="1"/>
</dbReference>
<gene>
    <name evidence="7" type="primary">msrQ</name>
    <name evidence="9" type="ORF">F4Y42_21090</name>
</gene>
<feature type="transmembrane region" description="Helical" evidence="7">
    <location>
        <begin position="81"/>
        <end position="97"/>
    </location>
</feature>
<proteinExistence type="inferred from homology"/>
<keyword evidence="7" id="KW-1003">Cell membrane</keyword>
<dbReference type="GO" id="GO:0030091">
    <property type="term" value="P:protein repair"/>
    <property type="evidence" value="ECO:0007669"/>
    <property type="project" value="UniProtKB-UniRule"/>
</dbReference>
<dbReference type="PANTHER" id="PTHR36964">
    <property type="entry name" value="PROTEIN-METHIONINE-SULFOXIDE REDUCTASE HEME-BINDING SUBUNIT MSRQ"/>
    <property type="match status" value="1"/>
</dbReference>
<feature type="domain" description="Ferric oxidoreductase" evidence="8">
    <location>
        <begin position="52"/>
        <end position="162"/>
    </location>
</feature>
<dbReference type="EMBL" id="VXRG01000182">
    <property type="protein sequence ID" value="MXY95943.1"/>
    <property type="molecule type" value="Genomic_DNA"/>
</dbReference>
<keyword evidence="2 7" id="KW-0813">Transport</keyword>
<comment type="function">
    <text evidence="7">Part of the MsrPQ system that repairs oxidized cell envelope proteins containing methionine sulfoxide residues (Met-O), using respiratory chain electrons. Thus protects these proteins from oxidative-stress damage caused by reactive species of oxygen and chlorine. MsrPQ is essential for the maintenance of envelope integrity under bleach stress, rescuing a wide series of structurally unrelated cell envelope proteins from methionine oxidation. MsrQ provides electrons for reduction to the reductase catalytic subunit MsrP, using the quinone pool of the respiratory chain.</text>
</comment>
<dbReference type="GO" id="GO:0009055">
    <property type="term" value="F:electron transfer activity"/>
    <property type="evidence" value="ECO:0007669"/>
    <property type="project" value="UniProtKB-UniRule"/>
</dbReference>
<comment type="caution">
    <text evidence="9">The sequence shown here is derived from an EMBL/GenBank/DDBJ whole genome shotgun (WGS) entry which is preliminary data.</text>
</comment>
<keyword evidence="5 7" id="KW-0408">Iron</keyword>
<comment type="cofactor">
    <cofactor evidence="7">
        <name>FMN</name>
        <dbReference type="ChEBI" id="CHEBI:58210"/>
    </cofactor>
    <text evidence="7">Binds 1 FMN per subunit.</text>
</comment>
<dbReference type="GO" id="GO:0020037">
    <property type="term" value="F:heme binding"/>
    <property type="evidence" value="ECO:0007669"/>
    <property type="project" value="UniProtKB-UniRule"/>
</dbReference>
<keyword evidence="7" id="KW-0285">Flavoprotein</keyword>
<dbReference type="InterPro" id="IPR013130">
    <property type="entry name" value="Fe3_Rdtase_TM_dom"/>
</dbReference>
<dbReference type="AlphaFoldDB" id="A0A6B0YZ50"/>
<evidence type="ECO:0000256" key="4">
    <source>
        <dbReference type="ARBA" id="ARBA00022989"/>
    </source>
</evidence>
<accession>A0A6B0YZ50</accession>
<keyword evidence="4 7" id="KW-1133">Transmembrane helix</keyword>
<keyword evidence="3 7" id="KW-0812">Transmembrane</keyword>
<protein>
    <recommendedName>
        <fullName evidence="7">Protein-methionine-sulfoxide reductase heme-binding subunit MsrQ</fullName>
    </recommendedName>
    <alternativeName>
        <fullName evidence="7">Flavocytochrome MsrQ</fullName>
    </alternativeName>
</protein>
<comment type="subcellular location">
    <subcellularLocation>
        <location evidence="7">Cell membrane</location>
        <topology evidence="7">Multi-pass membrane protein</topology>
    </subcellularLocation>
    <subcellularLocation>
        <location evidence="1">Membrane</location>
        <topology evidence="1">Multi-pass membrane protein</topology>
    </subcellularLocation>
</comment>
<keyword evidence="7" id="KW-0249">Electron transport</keyword>
<feature type="transmembrane region" description="Helical" evidence="7">
    <location>
        <begin position="153"/>
        <end position="171"/>
    </location>
</feature>
<dbReference type="PANTHER" id="PTHR36964:SF1">
    <property type="entry name" value="PROTEIN-METHIONINE-SULFOXIDE REDUCTASE HEME-BINDING SUBUNIT MSRQ"/>
    <property type="match status" value="1"/>
</dbReference>
<dbReference type="Pfam" id="PF01794">
    <property type="entry name" value="Ferric_reduct"/>
    <property type="match status" value="1"/>
</dbReference>
<comment type="cofactor">
    <cofactor evidence="7">
        <name>heme b</name>
        <dbReference type="ChEBI" id="CHEBI:60344"/>
    </cofactor>
    <text evidence="7">Binds 1 heme b (iron(II)-protoporphyrin IX) group per subunit.</text>
</comment>
<evidence type="ECO:0000256" key="6">
    <source>
        <dbReference type="ARBA" id="ARBA00023136"/>
    </source>
</evidence>
<feature type="transmembrane region" description="Helical" evidence="7">
    <location>
        <begin position="49"/>
        <end position="69"/>
    </location>
</feature>